<dbReference type="Proteomes" id="UP001189429">
    <property type="component" value="Unassembled WGS sequence"/>
</dbReference>
<evidence type="ECO:0000256" key="1">
    <source>
        <dbReference type="SAM" id="MobiDB-lite"/>
    </source>
</evidence>
<feature type="compositionally biased region" description="Low complexity" evidence="1">
    <location>
        <begin position="187"/>
        <end position="212"/>
    </location>
</feature>
<evidence type="ECO:0000313" key="2">
    <source>
        <dbReference type="EMBL" id="CAK0841627.1"/>
    </source>
</evidence>
<name>A0ABN9T914_9DINO</name>
<comment type="caution">
    <text evidence="2">The sequence shown here is derived from an EMBL/GenBank/DDBJ whole genome shotgun (WGS) entry which is preliminary data.</text>
</comment>
<dbReference type="EMBL" id="CAUYUJ010014471">
    <property type="protein sequence ID" value="CAK0841627.1"/>
    <property type="molecule type" value="Genomic_DNA"/>
</dbReference>
<feature type="compositionally biased region" description="Pro residues" evidence="1">
    <location>
        <begin position="129"/>
        <end position="139"/>
    </location>
</feature>
<accession>A0ABN9T914</accession>
<feature type="compositionally biased region" description="Gly residues" evidence="1">
    <location>
        <begin position="394"/>
        <end position="408"/>
    </location>
</feature>
<reference evidence="2" key="1">
    <citation type="submission" date="2023-10" db="EMBL/GenBank/DDBJ databases">
        <authorList>
            <person name="Chen Y."/>
            <person name="Shah S."/>
            <person name="Dougan E. K."/>
            <person name="Thang M."/>
            <person name="Chan C."/>
        </authorList>
    </citation>
    <scope>NUCLEOTIDE SEQUENCE [LARGE SCALE GENOMIC DNA]</scope>
</reference>
<feature type="compositionally biased region" description="Low complexity" evidence="1">
    <location>
        <begin position="28"/>
        <end position="70"/>
    </location>
</feature>
<feature type="region of interest" description="Disordered" evidence="1">
    <location>
        <begin position="321"/>
        <end position="421"/>
    </location>
</feature>
<organism evidence="2 3">
    <name type="scientific">Prorocentrum cordatum</name>
    <dbReference type="NCBI Taxonomy" id="2364126"/>
    <lineage>
        <taxon>Eukaryota</taxon>
        <taxon>Sar</taxon>
        <taxon>Alveolata</taxon>
        <taxon>Dinophyceae</taxon>
        <taxon>Prorocentrales</taxon>
        <taxon>Prorocentraceae</taxon>
        <taxon>Prorocentrum</taxon>
    </lineage>
</organism>
<feature type="region of interest" description="Disordered" evidence="1">
    <location>
        <begin position="433"/>
        <end position="484"/>
    </location>
</feature>
<feature type="compositionally biased region" description="Polar residues" evidence="1">
    <location>
        <begin position="457"/>
        <end position="480"/>
    </location>
</feature>
<proteinExistence type="predicted"/>
<protein>
    <submittedName>
        <fullName evidence="2">Uncharacterized protein</fullName>
    </submittedName>
</protein>
<feature type="region of interest" description="Disordered" evidence="1">
    <location>
        <begin position="1"/>
        <end position="288"/>
    </location>
</feature>
<feature type="compositionally biased region" description="Low complexity" evidence="1">
    <location>
        <begin position="87"/>
        <end position="100"/>
    </location>
</feature>
<sequence>MGGPTLGPPEGQLSPSLRPLRRAWPRVQQRAAPLEPPAAAAPQVAVRVESGPAEAPRPEGSGPGPAAAARDWPSPMQFLLDCGGSPARGAQGAREAGGAEPPAPSDRTGEGSAGAQPVQPGAPSEPAHPRPGPPPPQPQPGRWSLGSARSHGTATTPPGPSSVLPVALPIAAKQRVPHPEAEGSPSLADAAPESLARAPAAPLPGPGTALALDQDQPPLPSWASGVLSLPQTSKYVFPGDSAPGPAQQAEGASDAPARPASAQETGRYEYSSLEPYPQPHKPHEDQRRWAERELSGLVAPELLERLTAEELRELASVGGAVPRSAPAVPGCRIGERSHHQRQDARDADCLPAGEGVSSSPPSAPMVLRAAPGGAGELQPQGGSPAGSDVHVGDAAGGSPVGQGRGGCGSDQQADAGAQWPPAYADDALRLRWGGSPTRRLSYPSSEANLDDILPGDPSSTDLPPTAGSDSQWSDELNRTSALHEPPGLAAAIAQAEMVLDHELGQPAHQNTDTPAEVMLDESVPAAVDAQRSLRLERNEQVLNSLAEQAQRLLRSAVPRPQGRAG</sequence>
<gene>
    <name evidence="2" type="ORF">PCOR1329_LOCUS36789</name>
</gene>
<evidence type="ECO:0000313" key="3">
    <source>
        <dbReference type="Proteomes" id="UP001189429"/>
    </source>
</evidence>
<keyword evidence="3" id="KW-1185">Reference proteome</keyword>
<feature type="compositionally biased region" description="Basic and acidic residues" evidence="1">
    <location>
        <begin position="333"/>
        <end position="348"/>
    </location>
</feature>